<gene>
    <name evidence="1" type="ORF">SG34_019870</name>
</gene>
<dbReference type="RefSeq" id="WP_044836636.1">
    <property type="nucleotide sequence ID" value="NZ_CP059733.1"/>
</dbReference>
<evidence type="ECO:0000313" key="1">
    <source>
        <dbReference type="EMBL" id="WDE03625.1"/>
    </source>
</evidence>
<name>A0AAE9YZ28_9GAMM</name>
<dbReference type="Proteomes" id="UP000032352">
    <property type="component" value="Chromosome"/>
</dbReference>
<dbReference type="EMBL" id="CP059733">
    <property type="protein sequence ID" value="WDE03625.1"/>
    <property type="molecule type" value="Genomic_DNA"/>
</dbReference>
<proteinExistence type="predicted"/>
<reference evidence="1 2" key="2">
    <citation type="journal article" date="2022" name="Mar. Drugs">
        <title>Bioassay-Guided Fractionation Leads to the Detection of Cholic Acid Generated by the Rare Thalassomonas sp.</title>
        <authorList>
            <person name="Pheiffer F."/>
            <person name="Schneider Y.K."/>
            <person name="Hansen E.H."/>
            <person name="Andersen J.H."/>
            <person name="Isaksson J."/>
            <person name="Busche T."/>
            <person name="R C."/>
            <person name="Kalinowski J."/>
            <person name="Zyl L.V."/>
            <person name="Trindade M."/>
        </authorList>
    </citation>
    <scope>NUCLEOTIDE SEQUENCE [LARGE SCALE GENOMIC DNA]</scope>
    <source>
        <strain evidence="1 2">XOM25</strain>
    </source>
</reference>
<sequence>MPSVNQATKVFGENVYKFGGEPIEILDAPADTDWQRWGMLNDRKLSRMYFFKEGSDDKIYQFLYVDGVYRYDSSIPELNITYIVDDVKNGTKEDIRDQVDTSTIAMLSTPNFEEVNGVNGKPLPVPNNYHIYMQGVDNQQEIHQFIWERGTDTLEANGITRAKFGITGFPEDTDWGRWAMTYDSNRYQLALEAYVYYAFKQGSNTEIYHGRYGHKDDQGNDVYGYEGILTLEGAPENTDHSSMSVMFDGIDTHLYMLTK</sequence>
<evidence type="ECO:0000313" key="2">
    <source>
        <dbReference type="Proteomes" id="UP000032352"/>
    </source>
</evidence>
<keyword evidence="2" id="KW-1185">Reference proteome</keyword>
<dbReference type="KEGG" id="tvd:SG34_019870"/>
<organism evidence="1 2">
    <name type="scientific">Thalassomonas viridans</name>
    <dbReference type="NCBI Taxonomy" id="137584"/>
    <lineage>
        <taxon>Bacteria</taxon>
        <taxon>Pseudomonadati</taxon>
        <taxon>Pseudomonadota</taxon>
        <taxon>Gammaproteobacteria</taxon>
        <taxon>Alteromonadales</taxon>
        <taxon>Colwelliaceae</taxon>
        <taxon>Thalassomonas</taxon>
    </lineage>
</organism>
<protein>
    <submittedName>
        <fullName evidence="1">Uncharacterized protein</fullName>
    </submittedName>
</protein>
<dbReference type="AlphaFoldDB" id="A0AAE9YZ28"/>
<reference evidence="1 2" key="1">
    <citation type="journal article" date="2015" name="Genome Announc.">
        <title>Draft Genome Sequences of Marine Isolates of Thalassomonas viridans and Thalassomonas actiniarum.</title>
        <authorList>
            <person name="Olonade I."/>
            <person name="van Zyl L.J."/>
            <person name="Trindade M."/>
        </authorList>
    </citation>
    <scope>NUCLEOTIDE SEQUENCE [LARGE SCALE GENOMIC DNA]</scope>
    <source>
        <strain evidence="1 2">XOM25</strain>
    </source>
</reference>
<accession>A0AAE9YZ28</accession>